<dbReference type="STRING" id="1765967.BW247_06975"/>
<organism evidence="2 3">
    <name type="scientific">Acidihalobacter ferrooxydans</name>
    <dbReference type="NCBI Taxonomy" id="1765967"/>
    <lineage>
        <taxon>Bacteria</taxon>
        <taxon>Pseudomonadati</taxon>
        <taxon>Pseudomonadota</taxon>
        <taxon>Gammaproteobacteria</taxon>
        <taxon>Chromatiales</taxon>
        <taxon>Ectothiorhodospiraceae</taxon>
        <taxon>Acidihalobacter</taxon>
    </lineage>
</organism>
<accession>A0A1P8UG90</accession>
<dbReference type="RefSeq" id="WP_076836515.1">
    <property type="nucleotide sequence ID" value="NZ_CP019434.1"/>
</dbReference>
<gene>
    <name evidence="2" type="ORF">BW247_06975</name>
</gene>
<keyword evidence="1" id="KW-0472">Membrane</keyword>
<evidence type="ECO:0000313" key="2">
    <source>
        <dbReference type="EMBL" id="APZ42867.1"/>
    </source>
</evidence>
<dbReference type="AlphaFoldDB" id="A0A1P8UG90"/>
<dbReference type="KEGG" id="afy:BW247_06975"/>
<keyword evidence="3" id="KW-1185">Reference proteome</keyword>
<keyword evidence="1" id="KW-1133">Transmembrane helix</keyword>
<dbReference type="Proteomes" id="UP000243807">
    <property type="component" value="Chromosome"/>
</dbReference>
<sequence>MLTLLIDLLLILSLAFTALTLLGLHEPRLGLVRSRRDALRRNGLIALACFALMAIALSVKVIDQRGYDARYASIHPTACTATARPLRAV</sequence>
<name>A0A1P8UG90_9GAMM</name>
<proteinExistence type="predicted"/>
<dbReference type="EMBL" id="CP019434">
    <property type="protein sequence ID" value="APZ42867.1"/>
    <property type="molecule type" value="Genomic_DNA"/>
</dbReference>
<reference evidence="2 3" key="1">
    <citation type="submission" date="2017-01" db="EMBL/GenBank/DDBJ databases">
        <title>Draft sequence of Acidihalobacter ferrooxidans strain DSM 14175 (strain V8).</title>
        <authorList>
            <person name="Khaleque H.N."/>
            <person name="Ramsay J.P."/>
            <person name="Murphy R.J.T."/>
            <person name="Kaksonen A.H."/>
            <person name="Boxall N.J."/>
            <person name="Watkin E.L.J."/>
        </authorList>
    </citation>
    <scope>NUCLEOTIDE SEQUENCE [LARGE SCALE GENOMIC DNA]</scope>
    <source>
        <strain evidence="2 3">V8</strain>
    </source>
</reference>
<feature type="transmembrane region" description="Helical" evidence="1">
    <location>
        <begin position="6"/>
        <end position="24"/>
    </location>
</feature>
<feature type="transmembrane region" description="Helical" evidence="1">
    <location>
        <begin position="44"/>
        <end position="62"/>
    </location>
</feature>
<keyword evidence="1" id="KW-0812">Transmembrane</keyword>
<evidence type="ECO:0000256" key="1">
    <source>
        <dbReference type="SAM" id="Phobius"/>
    </source>
</evidence>
<protein>
    <submittedName>
        <fullName evidence="2">Uncharacterized protein</fullName>
    </submittedName>
</protein>
<evidence type="ECO:0000313" key="3">
    <source>
        <dbReference type="Proteomes" id="UP000243807"/>
    </source>
</evidence>